<evidence type="ECO:0000256" key="2">
    <source>
        <dbReference type="ARBA" id="ARBA00022840"/>
    </source>
</evidence>
<dbReference type="EMBL" id="JAMRXG010000016">
    <property type="protein sequence ID" value="MCM6777605.1"/>
    <property type="molecule type" value="Genomic_DNA"/>
</dbReference>
<sequence>MTVFLSLRSRRRRPRDAASSHSVTSGRCDGRDPVRPCRPHPRRSPGSRYGGIRYGHHRTATLGARGVGLIGRGRAAGWLREVLGRTVSSHGGVVLVCGEAGIGKTALVGEVVGEVGERALVLAATAWNGEGAPGFWPWVQVLRGLRRAAGPGRWASLDRVAGSALSMLIGETPVGADGSTLFRVGDAITEALVAACAVRPVIVVIDDLHRADVASVHLLSFVARHTWFERLAVVAAVRDDEIAEPGHPLREAFEELRSAARSLELSALSAAEIGELAAAATGRPISADEAATLHALTGGNPFAAEQAARLWHADDALGTLNPGVRQILSARLALLPEPVVDLLTTAALLGNEFHGTVLDSVAAAIGQHRDSTSAALTMAIRARLVTAEFADRYRFVHDLIREALADRLGPDEARKRRAAIVSALVCSGAAAAEIAEHAYLAADALAADERLRLLLDAARDACGRLAAGEAARHYRRAAQLLDTDDDRSGEVLLALADALTDAGDLTEARGVFETVLDHATRFDRPELFARAALGLHELGMPDPEFDADREIALLDTAHQRLTATRPETDPLAVRLLAASLRARMHTGRTRAERNIDGDTVLRLARRSGDDAALVAGLLARHDAIWRPGTATDRLTVANELVALGNRLRRDEIRLQGMLLRSAALLELSDPRVHAELAALTLDADRSRLPRFRFVALSRSGALHLLTGRFAEARADIDGAYALGERLGEVDRVPLWLEQRWALAILADDPDGAAAFVDRYYTMAGEYTAVTDLVTAALRADIERVRLRLEDVRRLDRTYPLHFQAAILVALTHAALVLDDPELRDALRHRLAPLRPYWAVVAGGGAAYGPYAYWLGRLAAAAGDHRSATTELRAAAASARRLRALPWVAAAERELRLLAHGDLEPPDPDSNSPANIQAENIFRREGAVWTLRFADRTAHLPDAKGLRDLHLLLANPGYDIPSIELIGVPGDPTARAAESLGAEPMLDEQAKAAYRHRLATLDAEIDRATALGADERAVRLDRERAALLAELRRAAGLAGRTRTLGDEAERARKTVSARVRDTLRRLDREHPELAEHLRASVALGVVCGYHPHREVRWAL</sequence>
<dbReference type="InterPro" id="IPR027417">
    <property type="entry name" value="P-loop_NTPase"/>
</dbReference>
<keyword evidence="2" id="KW-0067">ATP-binding</keyword>
<dbReference type="PANTHER" id="PTHR16305">
    <property type="entry name" value="TESTICULAR SOLUBLE ADENYLYL CYCLASE"/>
    <property type="match status" value="1"/>
</dbReference>
<evidence type="ECO:0000256" key="1">
    <source>
        <dbReference type="ARBA" id="ARBA00022741"/>
    </source>
</evidence>
<dbReference type="Proteomes" id="UP001139157">
    <property type="component" value="Unassembled WGS sequence"/>
</dbReference>
<dbReference type="InterPro" id="IPR041664">
    <property type="entry name" value="AAA_16"/>
</dbReference>
<keyword evidence="1" id="KW-0547">Nucleotide-binding</keyword>
<dbReference type="SUPFAM" id="SSF52540">
    <property type="entry name" value="P-loop containing nucleoside triphosphate hydrolases"/>
    <property type="match status" value="1"/>
</dbReference>
<name>A0A9X2EC49_9NOCA</name>
<dbReference type="PANTHER" id="PTHR16305:SF28">
    <property type="entry name" value="GUANYLATE CYCLASE DOMAIN-CONTAINING PROTEIN"/>
    <property type="match status" value="1"/>
</dbReference>
<comment type="caution">
    <text evidence="5">The sequence shown here is derived from an EMBL/GenBank/DDBJ whole genome shotgun (WGS) entry which is preliminary data.</text>
</comment>
<dbReference type="AlphaFoldDB" id="A0A9X2EC49"/>
<dbReference type="SMART" id="SM00382">
    <property type="entry name" value="AAA"/>
    <property type="match status" value="1"/>
</dbReference>
<evidence type="ECO:0000313" key="6">
    <source>
        <dbReference type="Proteomes" id="UP001139157"/>
    </source>
</evidence>
<dbReference type="Pfam" id="PF13191">
    <property type="entry name" value="AAA_16"/>
    <property type="match status" value="1"/>
</dbReference>
<evidence type="ECO:0000259" key="4">
    <source>
        <dbReference type="SMART" id="SM00382"/>
    </source>
</evidence>
<protein>
    <submittedName>
        <fullName evidence="5">AAA family ATPase</fullName>
    </submittedName>
</protein>
<evidence type="ECO:0000313" key="5">
    <source>
        <dbReference type="EMBL" id="MCM6777605.1"/>
    </source>
</evidence>
<reference evidence="5" key="1">
    <citation type="submission" date="2022-06" db="EMBL/GenBank/DDBJ databases">
        <title>Novel species in genus nocardia.</title>
        <authorList>
            <person name="Li F."/>
        </authorList>
    </citation>
    <scope>NUCLEOTIDE SEQUENCE</scope>
    <source>
        <strain evidence="5">CDC141</strain>
    </source>
</reference>
<dbReference type="GO" id="GO:0004016">
    <property type="term" value="F:adenylate cyclase activity"/>
    <property type="evidence" value="ECO:0007669"/>
    <property type="project" value="TreeGrafter"/>
</dbReference>
<dbReference type="GO" id="GO:0005737">
    <property type="term" value="C:cytoplasm"/>
    <property type="evidence" value="ECO:0007669"/>
    <property type="project" value="TreeGrafter"/>
</dbReference>
<dbReference type="GO" id="GO:0005524">
    <property type="term" value="F:ATP binding"/>
    <property type="evidence" value="ECO:0007669"/>
    <property type="project" value="UniProtKB-KW"/>
</dbReference>
<proteinExistence type="predicted"/>
<organism evidence="5 6">
    <name type="scientific">Nocardia pulmonis</name>
    <dbReference type="NCBI Taxonomy" id="2951408"/>
    <lineage>
        <taxon>Bacteria</taxon>
        <taxon>Bacillati</taxon>
        <taxon>Actinomycetota</taxon>
        <taxon>Actinomycetes</taxon>
        <taxon>Mycobacteriales</taxon>
        <taxon>Nocardiaceae</taxon>
        <taxon>Nocardia</taxon>
    </lineage>
</organism>
<gene>
    <name evidence="5" type="ORF">NDR86_29370</name>
</gene>
<evidence type="ECO:0000256" key="3">
    <source>
        <dbReference type="SAM" id="MobiDB-lite"/>
    </source>
</evidence>
<accession>A0A9X2EC49</accession>
<keyword evidence="6" id="KW-1185">Reference proteome</keyword>
<dbReference type="RefSeq" id="WP_251916920.1">
    <property type="nucleotide sequence ID" value="NZ_JAMRXG010000016.1"/>
</dbReference>
<feature type="region of interest" description="Disordered" evidence="3">
    <location>
        <begin position="1"/>
        <end position="52"/>
    </location>
</feature>
<dbReference type="InterPro" id="IPR003593">
    <property type="entry name" value="AAA+_ATPase"/>
</dbReference>
<feature type="domain" description="AAA+ ATPase" evidence="4">
    <location>
        <begin position="90"/>
        <end position="259"/>
    </location>
</feature>